<sequence>MGAALYRACIMPRLYYAEHPSSFSFSKTFLMPTSQLLDLSKLPAPDVLEQLDAEHLLTTLKTTLLNNNPELANALALESDPLTQLLNAYAYQSTLLRARVNDAAKSSLLASATGADLEHIGARYSVTRLAGEADERMRQRIQKAFHSLNTAGTQESYEYHTLSADPRVKDVFVTSPSPSHIVITILSNENPNGLPSTELMSKLETTFGLKAGDQNSVSEVLSAQKIRPIGDRVQLLPAKTRTFNLHGKVKLELGPGHAHVEQQVRDKVAVYLKERAGLGKHIKRSALFAVLHQAGVEELELTSPAQNILVASDEVALCDNALAGLEFEVLI</sequence>
<dbReference type="STRING" id="1117314.PCIT_10404"/>
<dbReference type="InterPro" id="IPR058530">
    <property type="entry name" value="Baseplate_J-like_C"/>
</dbReference>
<dbReference type="PANTHER" id="PTHR35862:SF1">
    <property type="entry name" value="FELS-2 PROPHAGE PROTEIN"/>
    <property type="match status" value="1"/>
</dbReference>
<protein>
    <submittedName>
        <fullName evidence="3">Baseplate J family protein</fullName>
    </submittedName>
</protein>
<dbReference type="InterPro" id="IPR052726">
    <property type="entry name" value="Phage_Baseplate_Hub"/>
</dbReference>
<evidence type="ECO:0000259" key="1">
    <source>
        <dbReference type="Pfam" id="PF26078"/>
    </source>
</evidence>
<evidence type="ECO:0000313" key="3">
    <source>
        <dbReference type="EMBL" id="ERG18718.1"/>
    </source>
</evidence>
<proteinExistence type="predicted"/>
<feature type="domain" description="Baseplate J-like C-terminal" evidence="2">
    <location>
        <begin position="245"/>
        <end position="318"/>
    </location>
</feature>
<dbReference type="Pfam" id="PF26078">
    <property type="entry name" value="Baseplate_J_M"/>
    <property type="match status" value="1"/>
</dbReference>
<dbReference type="PIRSF" id="PIRSF020481">
    <property type="entry name" value="BAP"/>
    <property type="match status" value="1"/>
</dbReference>
<evidence type="ECO:0000259" key="2">
    <source>
        <dbReference type="Pfam" id="PF26079"/>
    </source>
</evidence>
<gene>
    <name evidence="3" type="ORF">PCIT_10404</name>
</gene>
<comment type="caution">
    <text evidence="3">The sequence shown here is derived from an EMBL/GenBank/DDBJ whole genome shotgun (WGS) entry which is preliminary data.</text>
</comment>
<feature type="domain" description="Baseplate J-like central" evidence="1">
    <location>
        <begin position="150"/>
        <end position="235"/>
    </location>
</feature>
<dbReference type="Pfam" id="PF26079">
    <property type="entry name" value="Baseplate_J_C"/>
    <property type="match status" value="1"/>
</dbReference>
<name>U1KRX6_9GAMM</name>
<dbReference type="EMBL" id="AHBZ02000125">
    <property type="protein sequence ID" value="ERG18718.1"/>
    <property type="molecule type" value="Genomic_DNA"/>
</dbReference>
<organism evidence="3">
    <name type="scientific">Pseudoalteromonas citrea DSM 8771</name>
    <dbReference type="NCBI Taxonomy" id="1117314"/>
    <lineage>
        <taxon>Bacteria</taxon>
        <taxon>Pseudomonadati</taxon>
        <taxon>Pseudomonadota</taxon>
        <taxon>Gammaproteobacteria</taxon>
        <taxon>Alteromonadales</taxon>
        <taxon>Pseudoalteromonadaceae</taxon>
        <taxon>Pseudoalteromonas</taxon>
    </lineage>
</organism>
<dbReference type="eggNOG" id="COG3948">
    <property type="taxonomic scope" value="Bacteria"/>
</dbReference>
<dbReference type="InterPro" id="IPR058531">
    <property type="entry name" value="Baseplate_J_M"/>
</dbReference>
<accession>U1KRX6</accession>
<dbReference type="InterPro" id="IPR014507">
    <property type="entry name" value="Baseplate_assembly_J_pred"/>
</dbReference>
<reference evidence="3" key="1">
    <citation type="journal article" date="2012" name="J. Bacteriol.">
        <title>Genome sequences of type strains of seven species of the marine bacterium Pseudoalteromonas.</title>
        <authorList>
            <person name="Xie B.B."/>
            <person name="Shu Y.L."/>
            <person name="Qin Q.L."/>
            <person name="Rong J.C."/>
            <person name="Zhang X.Y."/>
            <person name="Chen X.L."/>
            <person name="Shi M."/>
            <person name="He H.L."/>
            <person name="Zhou B.C."/>
            <person name="Zhang Y.Z."/>
        </authorList>
    </citation>
    <scope>NUCLEOTIDE SEQUENCE [LARGE SCALE GENOMIC DNA]</scope>
    <source>
        <strain evidence="3">NCIMB 1889</strain>
    </source>
</reference>
<reference evidence="3" key="2">
    <citation type="submission" date="2013-04" db="EMBL/GenBank/DDBJ databases">
        <title>Genome sequence of Pseudoalteromonas citrea.</title>
        <authorList>
            <person name="Xie B.-B."/>
            <person name="Rong J.-C."/>
            <person name="Qin Q.-L."/>
            <person name="Shu Y.-L."/>
            <person name="Zhang Y.-Z."/>
        </authorList>
    </citation>
    <scope>NUCLEOTIDE SEQUENCE</scope>
    <source>
        <strain evidence="3">NCIMB 1889</strain>
    </source>
</reference>
<dbReference type="PANTHER" id="PTHR35862">
    <property type="entry name" value="FELS-2 PROPHAGE PROTEIN"/>
    <property type="match status" value="1"/>
</dbReference>
<dbReference type="AlphaFoldDB" id="U1KRX6"/>